<protein>
    <submittedName>
        <fullName evidence="1">Uncharacterized protein</fullName>
    </submittedName>
</protein>
<evidence type="ECO:0000313" key="1">
    <source>
        <dbReference type="EMBL" id="ERM95905.1"/>
    </source>
</evidence>
<organism evidence="1 2">
    <name type="scientific">Amborella trichopoda</name>
    <dbReference type="NCBI Taxonomy" id="13333"/>
    <lineage>
        <taxon>Eukaryota</taxon>
        <taxon>Viridiplantae</taxon>
        <taxon>Streptophyta</taxon>
        <taxon>Embryophyta</taxon>
        <taxon>Tracheophyta</taxon>
        <taxon>Spermatophyta</taxon>
        <taxon>Magnoliopsida</taxon>
        <taxon>Amborellales</taxon>
        <taxon>Amborellaceae</taxon>
        <taxon>Amborella</taxon>
    </lineage>
</organism>
<sequence length="94" mass="10343">MPKQAKRERSLRPNFGTRSSRLSFWTHIPCSRYTGPLYDTQVVYGSAYAAEVVYGGVAGVVDGAATSGREAFPGRRRWCERAQPDLVESSGAML</sequence>
<proteinExistence type="predicted"/>
<keyword evidence="2" id="KW-1185">Reference proteome</keyword>
<reference evidence="2" key="1">
    <citation type="journal article" date="2013" name="Science">
        <title>The Amborella genome and the evolution of flowering plants.</title>
        <authorList>
            <consortium name="Amborella Genome Project"/>
        </authorList>
    </citation>
    <scope>NUCLEOTIDE SEQUENCE [LARGE SCALE GENOMIC DNA]</scope>
</reference>
<accession>W1NL10</accession>
<name>W1NL10_AMBTC</name>
<dbReference type="Gramene" id="ERM95905">
    <property type="protein sequence ID" value="ERM95905"/>
    <property type="gene ID" value="AMTR_s00060p00164530"/>
</dbReference>
<dbReference type="Proteomes" id="UP000017836">
    <property type="component" value="Unassembled WGS sequence"/>
</dbReference>
<evidence type="ECO:0000313" key="2">
    <source>
        <dbReference type="Proteomes" id="UP000017836"/>
    </source>
</evidence>
<gene>
    <name evidence="1" type="ORF">AMTR_s00060p00164530</name>
</gene>
<dbReference type="HOGENOM" id="CLU_2389155_0_0_1"/>
<dbReference type="EMBL" id="KI397373">
    <property type="protein sequence ID" value="ERM95905.1"/>
    <property type="molecule type" value="Genomic_DNA"/>
</dbReference>
<dbReference type="AlphaFoldDB" id="W1NL10"/>